<dbReference type="Pfam" id="PF02493">
    <property type="entry name" value="MORN"/>
    <property type="match status" value="5"/>
</dbReference>
<proteinExistence type="predicted"/>
<name>A0A6C0KF06_9ZZZZ</name>
<dbReference type="SUPFAM" id="SSF82185">
    <property type="entry name" value="Histone H3 K4-specific methyltransferase SET7/9 N-terminal domain"/>
    <property type="match status" value="1"/>
</dbReference>
<dbReference type="InterPro" id="IPR003409">
    <property type="entry name" value="MORN"/>
</dbReference>
<dbReference type="PANTHER" id="PTHR23084">
    <property type="entry name" value="PHOSPHATIDYLINOSITOL-4-PHOSPHATE 5-KINASE RELATED"/>
    <property type="match status" value="1"/>
</dbReference>
<dbReference type="AlphaFoldDB" id="A0A6C0KF06"/>
<dbReference type="EMBL" id="MN740854">
    <property type="protein sequence ID" value="QHU15260.1"/>
    <property type="molecule type" value="Genomic_DNA"/>
</dbReference>
<reference evidence="3" key="1">
    <citation type="journal article" date="2020" name="Nature">
        <title>Giant virus diversity and host interactions through global metagenomics.</title>
        <authorList>
            <person name="Schulz F."/>
            <person name="Roux S."/>
            <person name="Paez-Espino D."/>
            <person name="Jungbluth S."/>
            <person name="Walsh D.A."/>
            <person name="Denef V.J."/>
            <person name="McMahon K.D."/>
            <person name="Konstantinidis K.T."/>
            <person name="Eloe-Fadrosh E.A."/>
            <person name="Kyrpides N.C."/>
            <person name="Woyke T."/>
        </authorList>
    </citation>
    <scope>NUCLEOTIDE SEQUENCE</scope>
    <source>
        <strain evidence="3">GVMAG-S-1103017-68</strain>
    </source>
</reference>
<dbReference type="Gene3D" id="2.20.110.10">
    <property type="entry name" value="Histone H3 K4-specific methyltransferase SET7/9 N-terminal domain"/>
    <property type="match status" value="2"/>
</dbReference>
<evidence type="ECO:0000313" key="3">
    <source>
        <dbReference type="EMBL" id="QHU15260.1"/>
    </source>
</evidence>
<dbReference type="PANTHER" id="PTHR23084:SF263">
    <property type="entry name" value="MORN REPEAT-CONTAINING PROTEIN 1"/>
    <property type="match status" value="1"/>
</dbReference>
<dbReference type="SMART" id="SM00698">
    <property type="entry name" value="MORN"/>
    <property type="match status" value="5"/>
</dbReference>
<evidence type="ECO:0000256" key="1">
    <source>
        <dbReference type="ARBA" id="ARBA00022737"/>
    </source>
</evidence>
<organism evidence="3">
    <name type="scientific">viral metagenome</name>
    <dbReference type="NCBI Taxonomy" id="1070528"/>
    <lineage>
        <taxon>unclassified sequences</taxon>
        <taxon>metagenomes</taxon>
        <taxon>organismal metagenomes</taxon>
    </lineage>
</organism>
<feature type="region of interest" description="Disordered" evidence="2">
    <location>
        <begin position="186"/>
        <end position="220"/>
    </location>
</feature>
<feature type="compositionally biased region" description="Low complexity" evidence="2">
    <location>
        <begin position="194"/>
        <end position="220"/>
    </location>
</feature>
<keyword evidence="1" id="KW-0677">Repeat</keyword>
<protein>
    <submittedName>
        <fullName evidence="3">Uncharacterized protein</fullName>
    </submittedName>
</protein>
<sequence>MARTKQMARMSTGDMAPSKVIARLAEAQRGPVFRDHNGYRKRRRCRIVVQELDEWQHGKPHGQGKETYLDGAVIVVCHDGAWQDGKPHGQGTMTAANGCGAVYDGQGKYQGEYHGQGKYTYPGGGVYEGEWRGGKRHGQGKKTYPDGDVYEGEWRDGRLIGFSDATLGKRFVGHVSDEAFAEEAERRGYKRQRGAGAAAGAETAGSGGAAAPEPAATAAM</sequence>
<accession>A0A6C0KF06</accession>
<evidence type="ECO:0000256" key="2">
    <source>
        <dbReference type="SAM" id="MobiDB-lite"/>
    </source>
</evidence>